<dbReference type="AlphaFoldDB" id="A0AAV4HAE4"/>
<dbReference type="Gene3D" id="1.10.506.10">
    <property type="entry name" value="GTPase Activation - p120gap, domain 1"/>
    <property type="match status" value="1"/>
</dbReference>
<evidence type="ECO:0000313" key="4">
    <source>
        <dbReference type="EMBL" id="GFR95273.1"/>
    </source>
</evidence>
<protein>
    <submittedName>
        <fullName evidence="4">Ras GTPase-activating protein 1</fullName>
    </submittedName>
</protein>
<name>A0AAV4HAE4_9GAST</name>
<sequence length="117" mass="13127">MSAEKPGHVFQHGLGGRSSTRSATSQIPNSSSYYLSILFYPSELREVFASLRSHCQDRGKADYSDNLISGCIFLRFLCPAILYPSLFNLTQEYPNERASRNLTLIAKTIQTLANFTQ</sequence>
<dbReference type="InterPro" id="IPR001936">
    <property type="entry name" value="RasGAP_dom"/>
</dbReference>
<evidence type="ECO:0000256" key="1">
    <source>
        <dbReference type="ARBA" id="ARBA00022468"/>
    </source>
</evidence>
<dbReference type="Proteomes" id="UP000762676">
    <property type="component" value="Unassembled WGS sequence"/>
</dbReference>
<evidence type="ECO:0000259" key="3">
    <source>
        <dbReference type="PROSITE" id="PS50018"/>
    </source>
</evidence>
<reference evidence="4 5" key="1">
    <citation type="journal article" date="2021" name="Elife">
        <title>Chloroplast acquisition without the gene transfer in kleptoplastic sea slugs, Plakobranchus ocellatus.</title>
        <authorList>
            <person name="Maeda T."/>
            <person name="Takahashi S."/>
            <person name="Yoshida T."/>
            <person name="Shimamura S."/>
            <person name="Takaki Y."/>
            <person name="Nagai Y."/>
            <person name="Toyoda A."/>
            <person name="Suzuki Y."/>
            <person name="Arimoto A."/>
            <person name="Ishii H."/>
            <person name="Satoh N."/>
            <person name="Nishiyama T."/>
            <person name="Hasebe M."/>
            <person name="Maruyama T."/>
            <person name="Minagawa J."/>
            <person name="Obokata J."/>
            <person name="Shigenobu S."/>
        </authorList>
    </citation>
    <scope>NUCLEOTIDE SEQUENCE [LARGE SCALE GENOMIC DNA]</scope>
</reference>
<proteinExistence type="predicted"/>
<evidence type="ECO:0000256" key="2">
    <source>
        <dbReference type="SAM" id="MobiDB-lite"/>
    </source>
</evidence>
<dbReference type="PANTHER" id="PTHR10194">
    <property type="entry name" value="RAS GTPASE-ACTIVATING PROTEINS"/>
    <property type="match status" value="1"/>
</dbReference>
<organism evidence="4 5">
    <name type="scientific">Elysia marginata</name>
    <dbReference type="NCBI Taxonomy" id="1093978"/>
    <lineage>
        <taxon>Eukaryota</taxon>
        <taxon>Metazoa</taxon>
        <taxon>Spiralia</taxon>
        <taxon>Lophotrochozoa</taxon>
        <taxon>Mollusca</taxon>
        <taxon>Gastropoda</taxon>
        <taxon>Heterobranchia</taxon>
        <taxon>Euthyneura</taxon>
        <taxon>Panpulmonata</taxon>
        <taxon>Sacoglossa</taxon>
        <taxon>Placobranchoidea</taxon>
        <taxon>Plakobranchidae</taxon>
        <taxon>Elysia</taxon>
    </lineage>
</organism>
<gene>
    <name evidence="4" type="ORF">ElyMa_002689400</name>
</gene>
<evidence type="ECO:0000313" key="5">
    <source>
        <dbReference type="Proteomes" id="UP000762676"/>
    </source>
</evidence>
<keyword evidence="1" id="KW-0343">GTPase activation</keyword>
<feature type="compositionally biased region" description="Polar residues" evidence="2">
    <location>
        <begin position="17"/>
        <end position="27"/>
    </location>
</feature>
<comment type="caution">
    <text evidence="4">The sequence shown here is derived from an EMBL/GenBank/DDBJ whole genome shotgun (WGS) entry which is preliminary data.</text>
</comment>
<dbReference type="PANTHER" id="PTHR10194:SF60">
    <property type="entry name" value="RAS GTPASE-ACTIVATING PROTEIN RASKOL"/>
    <property type="match status" value="1"/>
</dbReference>
<dbReference type="Pfam" id="PF00616">
    <property type="entry name" value="RasGAP"/>
    <property type="match status" value="1"/>
</dbReference>
<dbReference type="SUPFAM" id="SSF48350">
    <property type="entry name" value="GTPase activation domain, GAP"/>
    <property type="match status" value="1"/>
</dbReference>
<dbReference type="EMBL" id="BMAT01005538">
    <property type="protein sequence ID" value="GFR95273.1"/>
    <property type="molecule type" value="Genomic_DNA"/>
</dbReference>
<accession>A0AAV4HAE4</accession>
<dbReference type="PROSITE" id="PS50018">
    <property type="entry name" value="RAS_GTPASE_ACTIV_2"/>
    <property type="match status" value="1"/>
</dbReference>
<feature type="domain" description="Ras-GAP" evidence="3">
    <location>
        <begin position="40"/>
        <end position="114"/>
    </location>
</feature>
<keyword evidence="5" id="KW-1185">Reference proteome</keyword>
<dbReference type="InterPro" id="IPR008936">
    <property type="entry name" value="Rho_GTPase_activation_prot"/>
</dbReference>
<dbReference type="GO" id="GO:0005096">
    <property type="term" value="F:GTPase activator activity"/>
    <property type="evidence" value="ECO:0007669"/>
    <property type="project" value="UniProtKB-KW"/>
</dbReference>
<feature type="region of interest" description="Disordered" evidence="2">
    <location>
        <begin position="1"/>
        <end position="27"/>
    </location>
</feature>
<dbReference type="InterPro" id="IPR039360">
    <property type="entry name" value="Ras_GTPase"/>
</dbReference>